<dbReference type="Proteomes" id="UP000288216">
    <property type="component" value="Unassembled WGS sequence"/>
</dbReference>
<dbReference type="OrthoDB" id="297219at2759"/>
<evidence type="ECO:0000256" key="3">
    <source>
        <dbReference type="ARBA" id="ARBA00023242"/>
    </source>
</evidence>
<dbReference type="GO" id="GO:0031048">
    <property type="term" value="P:regulatory ncRNA-mediated heterochromatin formation"/>
    <property type="evidence" value="ECO:0007669"/>
    <property type="project" value="TreeGrafter"/>
</dbReference>
<dbReference type="InterPro" id="IPR013633">
    <property type="entry name" value="NRDE-2"/>
</dbReference>
<dbReference type="FunFam" id="1.25.40.10:FF:000185">
    <property type="entry name" value="NRDE-2, necessary for RNA interference, domain-containing"/>
    <property type="match status" value="1"/>
</dbReference>
<evidence type="ECO:0008006" key="7">
    <source>
        <dbReference type="Google" id="ProtNLM"/>
    </source>
</evidence>
<dbReference type="Gene3D" id="1.25.40.10">
    <property type="entry name" value="Tetratricopeptide repeat domain"/>
    <property type="match status" value="2"/>
</dbReference>
<dbReference type="GO" id="GO:1902369">
    <property type="term" value="P:negative regulation of RNA catabolic process"/>
    <property type="evidence" value="ECO:0007669"/>
    <property type="project" value="TreeGrafter"/>
</dbReference>
<evidence type="ECO:0000256" key="4">
    <source>
        <dbReference type="SAM" id="MobiDB-lite"/>
    </source>
</evidence>
<reference evidence="5 6" key="1">
    <citation type="journal article" date="2018" name="Nat. Ecol. Evol.">
        <title>Shark genomes provide insights into elasmobranch evolution and the origin of vertebrates.</title>
        <authorList>
            <person name="Hara Y"/>
            <person name="Yamaguchi K"/>
            <person name="Onimaru K"/>
            <person name="Kadota M"/>
            <person name="Koyanagi M"/>
            <person name="Keeley SD"/>
            <person name="Tatsumi K"/>
            <person name="Tanaka K"/>
            <person name="Motone F"/>
            <person name="Kageyama Y"/>
            <person name="Nozu R"/>
            <person name="Adachi N"/>
            <person name="Nishimura O"/>
            <person name="Nakagawa R"/>
            <person name="Tanegashima C"/>
            <person name="Kiyatake I"/>
            <person name="Matsumoto R"/>
            <person name="Murakumo K"/>
            <person name="Nishida K"/>
            <person name="Terakita A"/>
            <person name="Kuratani S"/>
            <person name="Sato K"/>
            <person name="Hyodo S Kuraku.S."/>
        </authorList>
    </citation>
    <scope>NUCLEOTIDE SEQUENCE [LARGE SCALE GENOMIC DNA]</scope>
</reference>
<dbReference type="STRING" id="75743.A0A401NX87"/>
<dbReference type="CDD" id="cd22200">
    <property type="entry name" value="NRDE2_MID"/>
    <property type="match status" value="1"/>
</dbReference>
<evidence type="ECO:0000256" key="2">
    <source>
        <dbReference type="ARBA" id="ARBA00009265"/>
    </source>
</evidence>
<feature type="compositionally biased region" description="Basic residues" evidence="4">
    <location>
        <begin position="81"/>
        <end position="101"/>
    </location>
</feature>
<name>A0A401NX87_SCYTO</name>
<proteinExistence type="inferred from homology"/>
<keyword evidence="6" id="KW-1185">Reference proteome</keyword>
<dbReference type="PANTHER" id="PTHR13471">
    <property type="entry name" value="TETRATRICOPEPTIDE-LIKE HELICAL"/>
    <property type="match status" value="1"/>
</dbReference>
<gene>
    <name evidence="5" type="ORF">scyTo_0013465</name>
</gene>
<dbReference type="EMBL" id="BFAA01006890">
    <property type="protein sequence ID" value="GCB65491.1"/>
    <property type="molecule type" value="Genomic_DNA"/>
</dbReference>
<evidence type="ECO:0000313" key="6">
    <source>
        <dbReference type="Proteomes" id="UP000288216"/>
    </source>
</evidence>
<accession>A0A401NX87</accession>
<dbReference type="AlphaFoldDB" id="A0A401NX87"/>
<comment type="similarity">
    <text evidence="2">Belongs to the NRDE2 family.</text>
</comment>
<dbReference type="Pfam" id="PF08424">
    <property type="entry name" value="NRDE-2"/>
    <property type="match status" value="1"/>
</dbReference>
<evidence type="ECO:0000256" key="1">
    <source>
        <dbReference type="ARBA" id="ARBA00004123"/>
    </source>
</evidence>
<keyword evidence="3" id="KW-0539">Nucleus</keyword>
<feature type="region of interest" description="Disordered" evidence="4">
    <location>
        <begin position="72"/>
        <end position="113"/>
    </location>
</feature>
<dbReference type="SMART" id="SM00386">
    <property type="entry name" value="HAT"/>
    <property type="match status" value="4"/>
</dbReference>
<dbReference type="SUPFAM" id="SSF48452">
    <property type="entry name" value="TPR-like"/>
    <property type="match status" value="1"/>
</dbReference>
<evidence type="ECO:0000313" key="5">
    <source>
        <dbReference type="EMBL" id="GCB65491.1"/>
    </source>
</evidence>
<dbReference type="GO" id="GO:0006396">
    <property type="term" value="P:RNA processing"/>
    <property type="evidence" value="ECO:0007669"/>
    <property type="project" value="InterPro"/>
</dbReference>
<organism evidence="5 6">
    <name type="scientific">Scyliorhinus torazame</name>
    <name type="common">Cloudy catshark</name>
    <name type="synonym">Catulus torazame</name>
    <dbReference type="NCBI Taxonomy" id="75743"/>
    <lineage>
        <taxon>Eukaryota</taxon>
        <taxon>Metazoa</taxon>
        <taxon>Chordata</taxon>
        <taxon>Craniata</taxon>
        <taxon>Vertebrata</taxon>
        <taxon>Chondrichthyes</taxon>
        <taxon>Elasmobranchii</taxon>
        <taxon>Galeomorphii</taxon>
        <taxon>Galeoidea</taxon>
        <taxon>Carcharhiniformes</taxon>
        <taxon>Scyliorhinidae</taxon>
        <taxon>Scyliorhinus</taxon>
    </lineage>
</organism>
<dbReference type="InterPro" id="IPR011990">
    <property type="entry name" value="TPR-like_helical_dom_sf"/>
</dbReference>
<dbReference type="PANTHER" id="PTHR13471:SF0">
    <property type="entry name" value="NUCLEAR EXOSOME REGULATOR NRDE2"/>
    <property type="match status" value="1"/>
</dbReference>
<protein>
    <recommendedName>
        <fullName evidence="7">Suppressor of forked domain-containing protein</fullName>
    </recommendedName>
</protein>
<dbReference type="OMA" id="MRDKELH"/>
<dbReference type="Pfam" id="PF23240">
    <property type="entry name" value="HAT_PRP39_N"/>
    <property type="match status" value="1"/>
</dbReference>
<dbReference type="GO" id="GO:0071013">
    <property type="term" value="C:catalytic step 2 spliceosome"/>
    <property type="evidence" value="ECO:0007669"/>
    <property type="project" value="TreeGrafter"/>
</dbReference>
<dbReference type="InterPro" id="IPR003107">
    <property type="entry name" value="HAT"/>
</dbReference>
<comment type="caution">
    <text evidence="5">The sequence shown here is derived from an EMBL/GenBank/DDBJ whole genome shotgun (WGS) entry which is preliminary data.</text>
</comment>
<comment type="subcellular location">
    <subcellularLocation>
        <location evidence="1">Nucleus</location>
    </subcellularLocation>
</comment>
<sequence length="1162" mass="131453">MEPGSGSLFPAFGEGNALCGSRSEGLDWLSNQSFRTEDALQLHHRIVGTAAVSTQGSPQASACSELSGVVLDHGEQDAPAKKKKKKKKKHRQHKKEKRKSRENHISSDSDPELLADKAKEAIAARSESSTDLPQGKFMWLDDLDLQTAQTFCIDRKSDPANWEYKSLYRGDLARYKRSTDTCLGLNTKTQHIIWEDSSRPKKKAKKRDDRYYSKSSLRLLGTDAVPVHSGEVLHEDISVPGPNSFIRVPDWVERDSKSSGTISWFNPLGIYDVSTTLWLQGKGQEVQPEEARVSLDSSDMINSPTMARVEKFNRMLREDPGNVQTWMEFVRFQDELMKGPNPYMATAEESDKRKMSRRVTLEKKMAILERAIESNPNNAELKVARLELAKESWEPSNLVNEWKKVVFLHPNETALWQRYLLFCQSQFSTFSTSKVNSIYGKCLSTLAAALDGTLLSHPALPDTEEAMLAIFLQQCHFLRQTGHSEKAIALFQALIDFTFFKPESVADLITKAQVEFFEPFWDSDEPRFGEEGARGWKAWMRQQEKGGWVVLNEQGDDEEEEEDEDGDEVSDKSLPEWQLWMQVESTRDSKHWLPWRADKTKGQTEEDCEDPDRQVLFDDIGSSMFKLSSPRLRFQFMTSFFQFLGIPAGCGLPPSCLNMALDEPGMFASGSGDGSPLSWSDSPASGVSAIGFMAAMPNQRRTAARCKEGEDFIRAAYHQAMPLLDGQERSELALSWLQYEKSKVVRNLPLRTKKQLKSQGKSSKKLAKNLLKETENRNNLALWKEYAHLEWLLGNVEDSRKVFDMAIIMAAAQGLKSSTLCDLCSLYASLELELMGSSGRSATCRAVYILTRFAQGDAYSPYTGEVLPVNMLKARKTYEHSLQDWLTNDLTSPGLSPGQLVSLVGCFALFQYLTVGIQAADTLYRQASERIVGLSSSDRRQPNKSAWGHSVTSASERLTMMHVMLLQFHMRASVYPLGPLRETLTQALRQYPGNHELWKLYVQAESKSHNGSRARKFFDVTARTAKNIILPWLFAIYAEERRKERIDSVQRADVGLVYSTLPETGLTNRIRALFEHAVRSEAGAHCVLLWRMYLNFTAAQGNVEKTKGVFYRALQECPWAKVLYLDAVGYLPGQLQETLDLMTEKEIRIRVPIEELEILMED</sequence>